<sequence>VKKLTNCNSKFYSKDDSNAHHSKFVRLQALWTRYNHSSKFSEEVKAKFGDKAALVT</sequence>
<protein>
    <submittedName>
        <fullName evidence="1">Uncharacterized protein</fullName>
    </submittedName>
</protein>
<keyword evidence="2" id="KW-1185">Reference proteome</keyword>
<organism evidence="1 2">
    <name type="scientific">Caligus rogercresseyi</name>
    <name type="common">Sea louse</name>
    <dbReference type="NCBI Taxonomy" id="217165"/>
    <lineage>
        <taxon>Eukaryota</taxon>
        <taxon>Metazoa</taxon>
        <taxon>Ecdysozoa</taxon>
        <taxon>Arthropoda</taxon>
        <taxon>Crustacea</taxon>
        <taxon>Multicrustacea</taxon>
        <taxon>Hexanauplia</taxon>
        <taxon>Copepoda</taxon>
        <taxon>Siphonostomatoida</taxon>
        <taxon>Caligidae</taxon>
        <taxon>Caligus</taxon>
    </lineage>
</organism>
<reference evidence="2" key="1">
    <citation type="submission" date="2021-01" db="EMBL/GenBank/DDBJ databases">
        <title>Caligus Genome Assembly.</title>
        <authorList>
            <person name="Gallardo-Escarate C."/>
        </authorList>
    </citation>
    <scope>NUCLEOTIDE SEQUENCE [LARGE SCALE GENOMIC DNA]</scope>
</reference>
<dbReference type="AlphaFoldDB" id="A0A7T8HJ27"/>
<dbReference type="EMBL" id="CP045896">
    <property type="protein sequence ID" value="QQP50370.1"/>
    <property type="molecule type" value="Genomic_DNA"/>
</dbReference>
<accession>A0A7T8HJ27</accession>
<feature type="non-terminal residue" evidence="1">
    <location>
        <position position="1"/>
    </location>
</feature>
<evidence type="ECO:0000313" key="2">
    <source>
        <dbReference type="Proteomes" id="UP000595437"/>
    </source>
</evidence>
<proteinExistence type="predicted"/>
<gene>
    <name evidence="1" type="ORF">FKW44_011358</name>
</gene>
<evidence type="ECO:0000313" key="1">
    <source>
        <dbReference type="EMBL" id="QQP50370.1"/>
    </source>
</evidence>
<dbReference type="Proteomes" id="UP000595437">
    <property type="component" value="Chromosome 7"/>
</dbReference>
<name>A0A7T8HJ27_CALRO</name>